<dbReference type="EMBL" id="NISK01000001">
    <property type="protein sequence ID" value="OWQ98660.1"/>
    <property type="molecule type" value="Genomic_DNA"/>
</dbReference>
<sequence>MVASEVTEVLGRQSGLAKEAVANTAQIVAAVAAAVIGLPAAQQKRLKGKSADVATMIAAFAREERPATAIRIPAPAQTEARKGSGFGELVDLDEGRRRLAGYVTEGSLEDWAGPVAGSTMLHEQGIARSTLHDWQKRGEVIALLSGARKHAFPLEQFVDGRPVQGISDVLEIAGNPRRAWLWLVQQSPLLGEKRPIDLLKLDRRQDVADAARTVFSSP</sequence>
<reference evidence="2 3" key="1">
    <citation type="journal article" date="2010" name="Int. J. Syst. Evol. Microbiol.">
        <title>Sphingopyxis bauzanensis sp. nov., a psychrophilic bacterium isolated from soil.</title>
        <authorList>
            <person name="Zhang D.C."/>
            <person name="Liu H.C."/>
            <person name="Xin Y.H."/>
            <person name="Zhou Y.G."/>
            <person name="Schinner F."/>
            <person name="Margesin R."/>
        </authorList>
    </citation>
    <scope>NUCLEOTIDE SEQUENCE [LARGE SCALE GENOMIC DNA]</scope>
    <source>
        <strain evidence="2 3">DSM 22271</strain>
    </source>
</reference>
<feature type="domain" description="Antitoxin Xre/MbcA/ParS-like middle" evidence="1">
    <location>
        <begin position="115"/>
        <end position="163"/>
    </location>
</feature>
<accession>A0A246JZJ7</accession>
<dbReference type="Pfam" id="PF23125">
    <property type="entry name" value="Xre-MbcA-ParS_M"/>
    <property type="match status" value="1"/>
</dbReference>
<organism evidence="2 3">
    <name type="scientific">Sphingopyxis bauzanensis</name>
    <dbReference type="NCBI Taxonomy" id="651663"/>
    <lineage>
        <taxon>Bacteria</taxon>
        <taxon>Pseudomonadati</taxon>
        <taxon>Pseudomonadota</taxon>
        <taxon>Alphaproteobacteria</taxon>
        <taxon>Sphingomonadales</taxon>
        <taxon>Sphingomonadaceae</taxon>
        <taxon>Sphingopyxis</taxon>
    </lineage>
</organism>
<gene>
    <name evidence="2" type="ORF">CDQ92_00050</name>
</gene>
<evidence type="ECO:0000313" key="2">
    <source>
        <dbReference type="EMBL" id="OWQ98660.1"/>
    </source>
</evidence>
<dbReference type="Proteomes" id="UP000197361">
    <property type="component" value="Unassembled WGS sequence"/>
</dbReference>
<keyword evidence="3" id="KW-1185">Reference proteome</keyword>
<name>A0A246JZJ7_9SPHN</name>
<dbReference type="InterPro" id="IPR056312">
    <property type="entry name" value="Xre-MbcA-ParS_M"/>
</dbReference>
<comment type="caution">
    <text evidence="2">The sequence shown here is derived from an EMBL/GenBank/DDBJ whole genome shotgun (WGS) entry which is preliminary data.</text>
</comment>
<protein>
    <recommendedName>
        <fullName evidence="1">Antitoxin Xre/MbcA/ParS-like middle domain-containing protein</fullName>
    </recommendedName>
</protein>
<evidence type="ECO:0000313" key="3">
    <source>
        <dbReference type="Proteomes" id="UP000197361"/>
    </source>
</evidence>
<proteinExistence type="predicted"/>
<dbReference type="AlphaFoldDB" id="A0A246JZJ7"/>
<evidence type="ECO:0000259" key="1">
    <source>
        <dbReference type="Pfam" id="PF23125"/>
    </source>
</evidence>